<gene>
    <name evidence="2" type="ORF">UCDDA912_g07799</name>
</gene>
<dbReference type="PANTHER" id="PTHR31573:SF4">
    <property type="entry name" value="FE2OG DIOXYGENASE DOMAIN-CONTAINING PROTEIN"/>
    <property type="match status" value="1"/>
</dbReference>
<dbReference type="OrthoDB" id="2163491at2759"/>
<dbReference type="STRING" id="1214573.A0A0G2HAL2"/>
<organism evidence="2 3">
    <name type="scientific">Diaporthe ampelina</name>
    <dbReference type="NCBI Taxonomy" id="1214573"/>
    <lineage>
        <taxon>Eukaryota</taxon>
        <taxon>Fungi</taxon>
        <taxon>Dikarya</taxon>
        <taxon>Ascomycota</taxon>
        <taxon>Pezizomycotina</taxon>
        <taxon>Sordariomycetes</taxon>
        <taxon>Sordariomycetidae</taxon>
        <taxon>Diaporthales</taxon>
        <taxon>Diaporthaceae</taxon>
        <taxon>Diaporthe</taxon>
    </lineage>
</organism>
<dbReference type="Pfam" id="PF13532">
    <property type="entry name" value="2OG-FeII_Oxy_2"/>
    <property type="match status" value="1"/>
</dbReference>
<dbReference type="AlphaFoldDB" id="A0A0G2HAL2"/>
<dbReference type="InterPro" id="IPR027450">
    <property type="entry name" value="AlkB-like"/>
</dbReference>
<evidence type="ECO:0000259" key="1">
    <source>
        <dbReference type="Pfam" id="PF13532"/>
    </source>
</evidence>
<sequence length="642" mass="72427">MTRGDLCDSQRTFQSYQGGAHTRNNKVISLYIDKYAEPRDLISRDKLITCAGGGREQENGKGLFIRKKAKPKVVSQWEASVNTPIVIIMGKNHPAYRDLKLPNVVRDRGAFVELGTFMLTKVWKEMVRPDNVQEPYQVWKLMFQTMNPASKPWYLKADMQNAITTGGSPYTREKDSHTSKDMQTTAAFIKEEICNSCGNTNQKIFENAPWVCLQHGCEHFFQVNGNILSQIGDDNKVLRYSEVFISHVTPYEEITNIPTLFEPLREALVEGGDQYGTEKALRGGMTCPKCRCGTARKYWDRLACRNCGFEHNAAPLPYPLRLVEKETETHTKKCRVKNDGVTIELDENHVDQFIENDEDGVSTRFVFMIRQANGEIIGTFVVDRPSDVAKKAQGGADELYTSIEAEGGNMKFQRNPSRCPGSSSEQLTGHFQSNFGALYEFGPKGIDTHPFREAPDVVLQSLVYLKHFGEKALKSSQRIASRENYQSIEGSTLHMPQKPFNELLALAYRQTDQIGWHDDGEDQLTGVISTASFGSPGKMSLRFKAGKKILEVQLRHGDVATMCDTRLQALTDHMVDPKGMRRYAMTSRTINFNHYRQPKEKAKLAQKGLTIDEMEEAAQLPDHALKFAYNDTTLGSEQEKAA</sequence>
<dbReference type="GO" id="GO:0035516">
    <property type="term" value="F:broad specificity oxidative DNA demethylase activity"/>
    <property type="evidence" value="ECO:0007669"/>
    <property type="project" value="TreeGrafter"/>
</dbReference>
<reference evidence="2 3" key="2">
    <citation type="submission" date="2015-05" db="EMBL/GenBank/DDBJ databases">
        <authorList>
            <person name="Morales-Cruz A."/>
            <person name="Amrine K.C."/>
            <person name="Cantu D."/>
        </authorList>
    </citation>
    <scope>NUCLEOTIDE SEQUENCE [LARGE SCALE GENOMIC DNA]</scope>
    <source>
        <strain evidence="2">DA912</strain>
    </source>
</reference>
<dbReference type="EMBL" id="LCUC01000332">
    <property type="protein sequence ID" value="KKY32258.1"/>
    <property type="molecule type" value="Genomic_DNA"/>
</dbReference>
<protein>
    <recommendedName>
        <fullName evidence="1">Alpha-ketoglutarate-dependent dioxygenase AlkB-like domain-containing protein</fullName>
    </recommendedName>
</protein>
<accession>A0A0G2HAL2</accession>
<dbReference type="GO" id="GO:0008198">
    <property type="term" value="F:ferrous iron binding"/>
    <property type="evidence" value="ECO:0007669"/>
    <property type="project" value="TreeGrafter"/>
</dbReference>
<dbReference type="InterPro" id="IPR032852">
    <property type="entry name" value="ALKBH2"/>
</dbReference>
<dbReference type="PANTHER" id="PTHR31573">
    <property type="entry name" value="ALPHA-KETOGLUTARATE-DEPENDENT DIOXYGENASE ALKB HOMOLOG 2"/>
    <property type="match status" value="1"/>
</dbReference>
<reference evidence="2 3" key="1">
    <citation type="submission" date="2015-05" db="EMBL/GenBank/DDBJ databases">
        <title>Distinctive expansion of gene families associated with plant cell wall degradation and secondary metabolism in the genomes of grapevine trunk pathogens.</title>
        <authorList>
            <person name="Lawrence D.P."/>
            <person name="Travadon R."/>
            <person name="Rolshausen P.E."/>
            <person name="Baumgartner K."/>
        </authorList>
    </citation>
    <scope>NUCLEOTIDE SEQUENCE [LARGE SCALE GENOMIC DNA]</scope>
    <source>
        <strain evidence="2">DA912</strain>
    </source>
</reference>
<dbReference type="Proteomes" id="UP000034680">
    <property type="component" value="Unassembled WGS sequence"/>
</dbReference>
<evidence type="ECO:0000313" key="2">
    <source>
        <dbReference type="EMBL" id="KKY32258.1"/>
    </source>
</evidence>
<dbReference type="Gene3D" id="2.60.120.590">
    <property type="entry name" value="Alpha-ketoglutarate-dependent dioxygenase AlkB-like"/>
    <property type="match status" value="1"/>
</dbReference>
<comment type="caution">
    <text evidence="2">The sequence shown here is derived from an EMBL/GenBank/DDBJ whole genome shotgun (WGS) entry which is preliminary data.</text>
</comment>
<keyword evidence="3" id="KW-1185">Reference proteome</keyword>
<proteinExistence type="predicted"/>
<dbReference type="GO" id="GO:0006307">
    <property type="term" value="P:DNA alkylation repair"/>
    <property type="evidence" value="ECO:0007669"/>
    <property type="project" value="TreeGrafter"/>
</dbReference>
<dbReference type="InterPro" id="IPR037151">
    <property type="entry name" value="AlkB-like_sf"/>
</dbReference>
<name>A0A0G2HAL2_9PEZI</name>
<evidence type="ECO:0000313" key="3">
    <source>
        <dbReference type="Proteomes" id="UP000034680"/>
    </source>
</evidence>
<feature type="domain" description="Alpha-ketoglutarate-dependent dioxygenase AlkB-like" evidence="1">
    <location>
        <begin position="468"/>
        <end position="563"/>
    </location>
</feature>
<dbReference type="SUPFAM" id="SSF51197">
    <property type="entry name" value="Clavaminate synthase-like"/>
    <property type="match status" value="1"/>
</dbReference>
<dbReference type="GO" id="GO:0051747">
    <property type="term" value="F:cytosine C-5 DNA demethylase activity"/>
    <property type="evidence" value="ECO:0007669"/>
    <property type="project" value="TreeGrafter"/>
</dbReference>